<dbReference type="CDD" id="cd09077">
    <property type="entry name" value="R1-I-EN"/>
    <property type="match status" value="1"/>
</dbReference>
<dbReference type="SUPFAM" id="SSF57756">
    <property type="entry name" value="Retrovirus zinc finger-like domains"/>
    <property type="match status" value="1"/>
</dbReference>
<accession>A0A139W9A6</accession>
<dbReference type="Pfam" id="PF14529">
    <property type="entry name" value="Exo_endo_phos_2"/>
    <property type="match status" value="1"/>
</dbReference>
<dbReference type="InterPro" id="IPR005135">
    <property type="entry name" value="Endo/exonuclease/phosphatase"/>
</dbReference>
<dbReference type="GO" id="GO:0071897">
    <property type="term" value="P:DNA biosynthetic process"/>
    <property type="evidence" value="ECO:0007669"/>
    <property type="project" value="UniProtKB-ARBA"/>
</dbReference>
<dbReference type="Proteomes" id="UP000007266">
    <property type="component" value="Unassembled WGS sequence"/>
</dbReference>
<keyword evidence="1" id="KW-0479">Metal-binding</keyword>
<reference evidence="6 7" key="1">
    <citation type="journal article" date="2008" name="Nature">
        <title>The genome of the model beetle and pest Tribolium castaneum.</title>
        <authorList>
            <consortium name="Tribolium Genome Sequencing Consortium"/>
            <person name="Richards S."/>
            <person name="Gibbs R.A."/>
            <person name="Weinstock G.M."/>
            <person name="Brown S.J."/>
            <person name="Denell R."/>
            <person name="Beeman R.W."/>
            <person name="Gibbs R."/>
            <person name="Beeman R.W."/>
            <person name="Brown S.J."/>
            <person name="Bucher G."/>
            <person name="Friedrich M."/>
            <person name="Grimmelikhuijzen C.J."/>
            <person name="Klingler M."/>
            <person name="Lorenzen M."/>
            <person name="Richards S."/>
            <person name="Roth S."/>
            <person name="Schroder R."/>
            <person name="Tautz D."/>
            <person name="Zdobnov E.M."/>
            <person name="Muzny D."/>
            <person name="Gibbs R.A."/>
            <person name="Weinstock G.M."/>
            <person name="Attaway T."/>
            <person name="Bell S."/>
            <person name="Buhay C.J."/>
            <person name="Chandrabose M.N."/>
            <person name="Chavez D."/>
            <person name="Clerk-Blankenburg K.P."/>
            <person name="Cree A."/>
            <person name="Dao M."/>
            <person name="Davis C."/>
            <person name="Chacko J."/>
            <person name="Dinh H."/>
            <person name="Dugan-Rocha S."/>
            <person name="Fowler G."/>
            <person name="Garner T.T."/>
            <person name="Garnes J."/>
            <person name="Gnirke A."/>
            <person name="Hawes A."/>
            <person name="Hernandez J."/>
            <person name="Hines S."/>
            <person name="Holder M."/>
            <person name="Hume J."/>
            <person name="Jhangiani S.N."/>
            <person name="Joshi V."/>
            <person name="Khan Z.M."/>
            <person name="Jackson L."/>
            <person name="Kovar C."/>
            <person name="Kowis A."/>
            <person name="Lee S."/>
            <person name="Lewis L.R."/>
            <person name="Margolis J."/>
            <person name="Morgan M."/>
            <person name="Nazareth L.V."/>
            <person name="Nguyen N."/>
            <person name="Okwuonu G."/>
            <person name="Parker D."/>
            <person name="Richards S."/>
            <person name="Ruiz S.J."/>
            <person name="Santibanez J."/>
            <person name="Savard J."/>
            <person name="Scherer S.E."/>
            <person name="Schneider B."/>
            <person name="Sodergren E."/>
            <person name="Tautz D."/>
            <person name="Vattahil S."/>
            <person name="Villasana D."/>
            <person name="White C.S."/>
            <person name="Wright R."/>
            <person name="Park Y."/>
            <person name="Beeman R.W."/>
            <person name="Lord J."/>
            <person name="Oppert B."/>
            <person name="Lorenzen M."/>
            <person name="Brown S."/>
            <person name="Wang L."/>
            <person name="Savard J."/>
            <person name="Tautz D."/>
            <person name="Richards S."/>
            <person name="Weinstock G."/>
            <person name="Gibbs R.A."/>
            <person name="Liu Y."/>
            <person name="Worley K."/>
            <person name="Weinstock G."/>
            <person name="Elsik C.G."/>
            <person name="Reese J.T."/>
            <person name="Elhaik E."/>
            <person name="Landan G."/>
            <person name="Graur D."/>
            <person name="Arensburger P."/>
            <person name="Atkinson P."/>
            <person name="Beeman R.W."/>
            <person name="Beidler J."/>
            <person name="Brown S.J."/>
            <person name="Demuth J.P."/>
            <person name="Drury D.W."/>
            <person name="Du Y.Z."/>
            <person name="Fujiwara H."/>
            <person name="Lorenzen M."/>
            <person name="Maselli V."/>
            <person name="Osanai M."/>
            <person name="Park Y."/>
            <person name="Robertson H.M."/>
            <person name="Tu Z."/>
            <person name="Wang J.J."/>
            <person name="Wang S."/>
            <person name="Richards S."/>
            <person name="Song H."/>
            <person name="Zhang L."/>
            <person name="Sodergren E."/>
            <person name="Werner D."/>
            <person name="Stanke M."/>
            <person name="Morgenstern B."/>
            <person name="Solovyev V."/>
            <person name="Kosarev P."/>
            <person name="Brown G."/>
            <person name="Chen H.C."/>
            <person name="Ermolaeva O."/>
            <person name="Hlavina W."/>
            <person name="Kapustin Y."/>
            <person name="Kiryutin B."/>
            <person name="Kitts P."/>
            <person name="Maglott D."/>
            <person name="Pruitt K."/>
            <person name="Sapojnikov V."/>
            <person name="Souvorov A."/>
            <person name="Mackey A.J."/>
            <person name="Waterhouse R.M."/>
            <person name="Wyder S."/>
            <person name="Zdobnov E.M."/>
            <person name="Zdobnov E.M."/>
            <person name="Wyder S."/>
            <person name="Kriventseva E.V."/>
            <person name="Kadowaki T."/>
            <person name="Bork P."/>
            <person name="Aranda M."/>
            <person name="Bao R."/>
            <person name="Beermann A."/>
            <person name="Berns N."/>
            <person name="Bolognesi R."/>
            <person name="Bonneton F."/>
            <person name="Bopp D."/>
            <person name="Brown S.J."/>
            <person name="Bucher G."/>
            <person name="Butts T."/>
            <person name="Chaumot A."/>
            <person name="Denell R.E."/>
            <person name="Ferrier D.E."/>
            <person name="Friedrich M."/>
            <person name="Gordon C.M."/>
            <person name="Jindra M."/>
            <person name="Klingler M."/>
            <person name="Lan Q."/>
            <person name="Lattorff H.M."/>
            <person name="Laudet V."/>
            <person name="von Levetsow C."/>
            <person name="Liu Z."/>
            <person name="Lutz R."/>
            <person name="Lynch J.A."/>
            <person name="da Fonseca R.N."/>
            <person name="Posnien N."/>
            <person name="Reuter R."/>
            <person name="Roth S."/>
            <person name="Savard J."/>
            <person name="Schinko J.B."/>
            <person name="Schmitt C."/>
            <person name="Schoppmeier M."/>
            <person name="Schroder R."/>
            <person name="Shippy T.D."/>
            <person name="Simonnet F."/>
            <person name="Marques-Souza H."/>
            <person name="Tautz D."/>
            <person name="Tomoyasu Y."/>
            <person name="Trauner J."/>
            <person name="Van der Zee M."/>
            <person name="Vervoort M."/>
            <person name="Wittkopp N."/>
            <person name="Wimmer E.A."/>
            <person name="Yang X."/>
            <person name="Jones A.K."/>
            <person name="Sattelle D.B."/>
            <person name="Ebert P.R."/>
            <person name="Nelson D."/>
            <person name="Scott J.G."/>
            <person name="Beeman R.W."/>
            <person name="Muthukrishnan S."/>
            <person name="Kramer K.J."/>
            <person name="Arakane Y."/>
            <person name="Beeman R.W."/>
            <person name="Zhu Q."/>
            <person name="Hogenkamp D."/>
            <person name="Dixit R."/>
            <person name="Oppert B."/>
            <person name="Jiang H."/>
            <person name="Zou Z."/>
            <person name="Marshall J."/>
            <person name="Elpidina E."/>
            <person name="Vinokurov K."/>
            <person name="Oppert C."/>
            <person name="Zou Z."/>
            <person name="Evans J."/>
            <person name="Lu Z."/>
            <person name="Zhao P."/>
            <person name="Sumathipala N."/>
            <person name="Altincicek B."/>
            <person name="Vilcinskas A."/>
            <person name="Williams M."/>
            <person name="Hultmark D."/>
            <person name="Hetru C."/>
            <person name="Jiang H."/>
            <person name="Grimmelikhuijzen C.J."/>
            <person name="Hauser F."/>
            <person name="Cazzamali G."/>
            <person name="Williamson M."/>
            <person name="Park Y."/>
            <person name="Li B."/>
            <person name="Tanaka Y."/>
            <person name="Predel R."/>
            <person name="Neupert S."/>
            <person name="Schachtner J."/>
            <person name="Verleyen P."/>
            <person name="Raible F."/>
            <person name="Bork P."/>
            <person name="Friedrich M."/>
            <person name="Walden K.K."/>
            <person name="Robertson H.M."/>
            <person name="Angeli S."/>
            <person name="Foret S."/>
            <person name="Bucher G."/>
            <person name="Schuetz S."/>
            <person name="Maleszka R."/>
            <person name="Wimmer E.A."/>
            <person name="Beeman R.W."/>
            <person name="Lorenzen M."/>
            <person name="Tomoyasu Y."/>
            <person name="Miller S.C."/>
            <person name="Grossmann D."/>
            <person name="Bucher G."/>
        </authorList>
    </citation>
    <scope>NUCLEOTIDE SEQUENCE [LARGE SCALE GENOMIC DNA]</scope>
    <source>
        <strain evidence="6 7">Georgia GA2</strain>
    </source>
</reference>
<dbReference type="OMA" id="WANERCR"/>
<dbReference type="InterPro" id="IPR001878">
    <property type="entry name" value="Znf_CCHC"/>
</dbReference>
<dbReference type="eggNOG" id="KOG1075">
    <property type="taxonomic scope" value="Eukaryota"/>
</dbReference>
<evidence type="ECO:0000259" key="4">
    <source>
        <dbReference type="PROSITE" id="PS50158"/>
    </source>
</evidence>
<dbReference type="SUPFAM" id="SSF56219">
    <property type="entry name" value="DNase I-like"/>
    <property type="match status" value="1"/>
</dbReference>
<feature type="domain" description="CCHC-type" evidence="4">
    <location>
        <begin position="1076"/>
        <end position="1089"/>
    </location>
</feature>
<sequence length="2026" mass="229837">MSDHHFILLEVPMASKRQGKSNTFTEEEVENACKRIKSGRAPGPDGLPPEVVKMVIKNNINYFRDLYNNLLTGNRFPDEWKSAKLILIEKPKKNHTDEIKYRPICLINVLGKVYENLINLRLYEEVDAKGGFHKNQYGFRKGRTTMHAIEKIIQIAKEANVSKKFNALVLTDVRNAFNTASWPIIVKKLKDIGVQEYLINLVKSYFNNRTIQVSNDNKKNIGGEVPQGSILGPTLWNIMYNDVMNIETEEDIQYIYYVDDLAISITAKDKEELMLKTNATLSAANVWMTHNELKIAPEKTEAIIFGCKKITNINFTIDGTTVKPTSSVTYLGIKIDRRLNFNKHIDAACEKAKCTIKALNAILPNVRGPKPNKRKILAMTMQSAILYGAPAWADATGTCGNQKKLKTTQRIMALRTCSAYRTVSTDAAVVVAGLVPLHILAGERQRLYNLRRHERALPWDGPHLIARTRGIHMKKVFLKQEKEAGKLAGEGTLRKDLSKTDALKVAAGKQTAKLDEAENPKTPGEDSSLGNINPFGRSSMTPRSPQRTVQTSLIVGQTPKLDETIEAYKETPTGAIPKRKRVSTPEEAHKVKKLVETRIKKQKSLVLGNTICTDILQAFTQVTSRLAKKVKVLQDRIDDTPNTRREIKNDAKAVCYAMADMQAMQDNVFEEIFKWQRHIQMEDSDDDVVLVESLENKGVDIQVTTQTKEVITKNAETQTPIEMWGKSTQVTEMSQPGQLREPLYIGDKRSFVDFKDLSNRDWKESYFEKVKIKAVNPLAMMPEAAPTIIRTRDKKEEGALLKMLHQRCPEYRESVLEGEDPIESKASGYLKETYEALEELKEVLKELQIEKVAIGSDITGREEHLRKMLEYIFRWENVEVTLCVPIAKEMIWRDQGKAQSAISVSPKGMRKTDAVIVQGSKTETYEAVLKEVRESLAETDCEIRAVRKTREGKLLLLVGKEGEQAKKVKEALCSKMANRKIVLRDDSTKEDKVLHVKGLDALAVETEIVSSVVAAMDGTITNTDLEVTSLRKAYGGSKGATIKVPAKTAEAILSKGKIKIGLVTCKITERVNSVFCYRCWEPGHMAARCQGVDRSKLCHRCGEEGHSAKTCEKEMFCPVCGTDDAANDVAIAVMNKKIKVYAWGKGLGFVWIDTGECIIYSCYISPNVEPVIAERALRNLVGSIGSHGRKPCVVTNDFNAKSPEWGGETQDERGSLLSEWLATLNCVVHNDGMKPTFLKGRYQSWIDITFSTENAARPLVIRHSFVEKMNTKQNKDCVSMVEAIKEACDMHLPKKGRTRNTAKQRVYWWNDDIARARKECISVKRRQMRLRARNRLEEVIEVTELYKQKRKIYRVLIRKAKEAKWEELINEIERDQWGLGYQIATRKLRLGSEQITLSPQFRQRIADVLFPKHQIKRWNLTETCEVEGITSNEMQQAVRKLKTGKVPGLDNIPVEIVKAIAHEQGEGLMLEAYNGLLREGKFPKEWKRAKLVLLKKPGKEGGSPSDFRPICLLNVVAKLYEQLILIKLKKELEEKGGLSEEQFGFQEGKSTLDAVDRVMALARWANSGDTRRKRWCVLLTFDVKNAFNSANWQNIMEALRKKGISMYLRKVIGSYLSERSLDLGEGQVMEVTSGVPQGSVLGPTLWNILYDGVLRLEIPKEATLVAYADDLALVVIEKDIENLMCTVEMTSKIIGRWMKENGLQLAPEKTEAVLLAGGRRPDKNIVFKVENVELRPKQNVRYLGVDINQRMTFTSHVMRVAAKAEKMGAMLGRLMPNVKGPSPSKRKVMAEVVNSIVMYAAPIWGPTALDMLKYQERLVQVQRKTALRVCSAYRTVSADAVQVIAGMIPIDLRIHETVKVRNRTHTKREAREWSIKEWQNRWNASSKGRWTHRLIPDIRQWIERKKNAGQVNFYLTQFLSGHGDFRCYLRKMHRAENDRCVYCGEMDTAEHVLFQCGKWAGIRHRLEQLVNEKINPDNLVEIMLRSNKNWRTVQRCTEDILKFKMEDEKTGQINSPRDSSEVLTSI</sequence>
<feature type="domain" description="Reverse transcriptase" evidence="5">
    <location>
        <begin position="1475"/>
        <end position="1747"/>
    </location>
</feature>
<dbReference type="Pfam" id="PF00078">
    <property type="entry name" value="RVT_1"/>
    <property type="match status" value="2"/>
</dbReference>
<evidence type="ECO:0008006" key="8">
    <source>
        <dbReference type="Google" id="ProtNLM"/>
    </source>
</evidence>
<evidence type="ECO:0000313" key="7">
    <source>
        <dbReference type="Proteomes" id="UP000007266"/>
    </source>
</evidence>
<feature type="domain" description="CCHC-type" evidence="4">
    <location>
        <begin position="1098"/>
        <end position="1113"/>
    </location>
</feature>
<organism evidence="6 7">
    <name type="scientific">Tribolium castaneum</name>
    <name type="common">Red flour beetle</name>
    <dbReference type="NCBI Taxonomy" id="7070"/>
    <lineage>
        <taxon>Eukaryota</taxon>
        <taxon>Metazoa</taxon>
        <taxon>Ecdysozoa</taxon>
        <taxon>Arthropoda</taxon>
        <taxon>Hexapoda</taxon>
        <taxon>Insecta</taxon>
        <taxon>Pterygota</taxon>
        <taxon>Neoptera</taxon>
        <taxon>Endopterygota</taxon>
        <taxon>Coleoptera</taxon>
        <taxon>Polyphaga</taxon>
        <taxon>Cucujiformia</taxon>
        <taxon>Tenebrionidae</taxon>
        <taxon>Tenebrionidae incertae sedis</taxon>
        <taxon>Tribolium</taxon>
    </lineage>
</organism>
<proteinExistence type="predicted"/>
<dbReference type="PROSITE" id="PS50158">
    <property type="entry name" value="ZF_CCHC"/>
    <property type="match status" value="2"/>
</dbReference>
<dbReference type="InterPro" id="IPR036691">
    <property type="entry name" value="Endo/exonu/phosph_ase_sf"/>
</dbReference>
<feature type="domain" description="Reverse transcriptase" evidence="5">
    <location>
        <begin position="69"/>
        <end position="335"/>
    </location>
</feature>
<keyword evidence="2" id="KW-0175">Coiled coil</keyword>
<evidence type="ECO:0000256" key="1">
    <source>
        <dbReference type="PROSITE-ProRule" id="PRU00047"/>
    </source>
</evidence>
<keyword evidence="7" id="KW-1185">Reference proteome</keyword>
<evidence type="ECO:0000256" key="3">
    <source>
        <dbReference type="SAM" id="MobiDB-lite"/>
    </source>
</evidence>
<feature type="compositionally biased region" description="Polar residues" evidence="3">
    <location>
        <begin position="528"/>
        <end position="549"/>
    </location>
</feature>
<dbReference type="SUPFAM" id="SSF56672">
    <property type="entry name" value="DNA/RNA polymerases"/>
    <property type="match status" value="2"/>
</dbReference>
<dbReference type="Gene3D" id="3.60.10.10">
    <property type="entry name" value="Endonuclease/exonuclease/phosphatase"/>
    <property type="match status" value="1"/>
</dbReference>
<name>A0A139W9A6_TRICA</name>
<dbReference type="GO" id="GO:0008270">
    <property type="term" value="F:zinc ion binding"/>
    <property type="evidence" value="ECO:0007669"/>
    <property type="project" value="UniProtKB-KW"/>
</dbReference>
<keyword evidence="1" id="KW-0862">Zinc</keyword>
<dbReference type="InterPro" id="IPR036875">
    <property type="entry name" value="Znf_CCHC_sf"/>
</dbReference>
<dbReference type="InterPro" id="IPR000477">
    <property type="entry name" value="RT_dom"/>
</dbReference>
<dbReference type="InterPro" id="IPR043502">
    <property type="entry name" value="DNA/RNA_pol_sf"/>
</dbReference>
<dbReference type="EMBL" id="KQ972544">
    <property type="protein sequence ID" value="KXZ75870.1"/>
    <property type="molecule type" value="Genomic_DNA"/>
</dbReference>
<reference evidence="6 7" key="2">
    <citation type="journal article" date="2010" name="Nucleic Acids Res.">
        <title>BeetleBase in 2010: revisions to provide comprehensive genomic information for Tribolium castaneum.</title>
        <authorList>
            <person name="Kim H.S."/>
            <person name="Murphy T."/>
            <person name="Xia J."/>
            <person name="Caragea D."/>
            <person name="Park Y."/>
            <person name="Beeman R.W."/>
            <person name="Lorenzen M.D."/>
            <person name="Butcher S."/>
            <person name="Manak J.R."/>
            <person name="Brown S.J."/>
        </authorList>
    </citation>
    <scope>NUCLEOTIDE SEQUENCE [LARGE SCALE GENOMIC DNA]</scope>
    <source>
        <strain evidence="6 7">Georgia GA2</strain>
    </source>
</reference>
<feature type="coiled-coil region" evidence="2">
    <location>
        <begin position="830"/>
        <end position="857"/>
    </location>
</feature>
<protein>
    <recommendedName>
        <fullName evidence="8">Reverse transcriptase domain-containing protein</fullName>
    </recommendedName>
</protein>
<feature type="region of interest" description="Disordered" evidence="3">
    <location>
        <begin position="507"/>
        <end position="549"/>
    </location>
</feature>
<keyword evidence="1" id="KW-0863">Zinc-finger</keyword>
<evidence type="ECO:0000313" key="6">
    <source>
        <dbReference type="EMBL" id="KXZ75870.1"/>
    </source>
</evidence>
<evidence type="ECO:0000259" key="5">
    <source>
        <dbReference type="PROSITE" id="PS50878"/>
    </source>
</evidence>
<dbReference type="PROSITE" id="PS50878">
    <property type="entry name" value="RT_POL"/>
    <property type="match status" value="2"/>
</dbReference>
<gene>
    <name evidence="6" type="primary">AUGUSTUS-3.0.2_31662</name>
    <name evidence="6" type="ORF">TcasGA2_TC031662</name>
</gene>
<dbReference type="CDD" id="cd01650">
    <property type="entry name" value="RT_nLTR_like"/>
    <property type="match status" value="2"/>
</dbReference>
<dbReference type="InParanoid" id="A0A139W9A6"/>
<dbReference type="PANTHER" id="PTHR19446">
    <property type="entry name" value="REVERSE TRANSCRIPTASES"/>
    <property type="match status" value="1"/>
</dbReference>
<dbReference type="GO" id="GO:0003676">
    <property type="term" value="F:nucleic acid binding"/>
    <property type="evidence" value="ECO:0007669"/>
    <property type="project" value="InterPro"/>
</dbReference>
<dbReference type="SMART" id="SM00343">
    <property type="entry name" value="ZnF_C2HC"/>
    <property type="match status" value="3"/>
</dbReference>
<dbReference type="GO" id="GO:0003824">
    <property type="term" value="F:catalytic activity"/>
    <property type="evidence" value="ECO:0007669"/>
    <property type="project" value="InterPro"/>
</dbReference>
<evidence type="ECO:0000256" key="2">
    <source>
        <dbReference type="SAM" id="Coils"/>
    </source>
</evidence>